<name>A0A2G9TW96_TELCI</name>
<dbReference type="AlphaFoldDB" id="A0A2G9TW96"/>
<dbReference type="Proteomes" id="UP000230423">
    <property type="component" value="Unassembled WGS sequence"/>
</dbReference>
<protein>
    <submittedName>
        <fullName evidence="1">Nicastrin</fullName>
    </submittedName>
</protein>
<dbReference type="InterPro" id="IPR008710">
    <property type="entry name" value="Nicastrin"/>
</dbReference>
<organism evidence="1 2">
    <name type="scientific">Teladorsagia circumcincta</name>
    <name type="common">Brown stomach worm</name>
    <name type="synonym">Ostertagia circumcincta</name>
    <dbReference type="NCBI Taxonomy" id="45464"/>
    <lineage>
        <taxon>Eukaryota</taxon>
        <taxon>Metazoa</taxon>
        <taxon>Ecdysozoa</taxon>
        <taxon>Nematoda</taxon>
        <taxon>Chromadorea</taxon>
        <taxon>Rhabditida</taxon>
        <taxon>Rhabditina</taxon>
        <taxon>Rhabditomorpha</taxon>
        <taxon>Strongyloidea</taxon>
        <taxon>Trichostrongylidae</taxon>
        <taxon>Teladorsagia</taxon>
    </lineage>
</organism>
<gene>
    <name evidence="1" type="ORF">TELCIR_16155</name>
</gene>
<dbReference type="OrthoDB" id="755951at2759"/>
<dbReference type="Pfam" id="PF05450">
    <property type="entry name" value="Nicastrin"/>
    <property type="match status" value="1"/>
</dbReference>
<evidence type="ECO:0000313" key="1">
    <source>
        <dbReference type="EMBL" id="PIO62293.1"/>
    </source>
</evidence>
<accession>A0A2G9TW96</accession>
<dbReference type="GO" id="GO:0005886">
    <property type="term" value="C:plasma membrane"/>
    <property type="evidence" value="ECO:0007669"/>
    <property type="project" value="TreeGrafter"/>
</dbReference>
<dbReference type="PANTHER" id="PTHR21092">
    <property type="entry name" value="NICASTRIN"/>
    <property type="match status" value="1"/>
</dbReference>
<dbReference type="GO" id="GO:0016485">
    <property type="term" value="P:protein processing"/>
    <property type="evidence" value="ECO:0007669"/>
    <property type="project" value="InterPro"/>
</dbReference>
<sequence length="133" mass="14646">MLSARESFDYVGSSDAAYDMMKGEFPRKLSDKFKAQLDPVLASQLEAIIEVQQLGTGDGIRLYGHADGRQFQRGELKDVLNSLSAGAIAAGGLLVPPTESSRMPPSSWHSFYRIASSIRGIVLAPFKENYEYR</sequence>
<proteinExistence type="predicted"/>
<dbReference type="GO" id="GO:0007220">
    <property type="term" value="P:Notch receptor processing"/>
    <property type="evidence" value="ECO:0007669"/>
    <property type="project" value="TreeGrafter"/>
</dbReference>
<evidence type="ECO:0000313" key="2">
    <source>
        <dbReference type="Proteomes" id="UP000230423"/>
    </source>
</evidence>
<dbReference type="EMBL" id="KZ352281">
    <property type="protein sequence ID" value="PIO62293.1"/>
    <property type="molecule type" value="Genomic_DNA"/>
</dbReference>
<dbReference type="PANTHER" id="PTHR21092:SF0">
    <property type="entry name" value="NICASTRIN"/>
    <property type="match status" value="1"/>
</dbReference>
<keyword evidence="2" id="KW-1185">Reference proteome</keyword>
<reference evidence="1 2" key="1">
    <citation type="submission" date="2015-09" db="EMBL/GenBank/DDBJ databases">
        <title>Draft genome of the parasitic nematode Teladorsagia circumcincta isolate WARC Sus (inbred).</title>
        <authorList>
            <person name="Mitreva M."/>
        </authorList>
    </citation>
    <scope>NUCLEOTIDE SEQUENCE [LARGE SCALE GENOMIC DNA]</scope>
    <source>
        <strain evidence="1 2">S</strain>
    </source>
</reference>